<gene>
    <name evidence="1" type="ORF">Q3C12_15475</name>
</gene>
<proteinExistence type="predicted"/>
<dbReference type="EMBL" id="JAUMKJ010000017">
    <property type="protein sequence ID" value="MDO3678411.1"/>
    <property type="molecule type" value="Genomic_DNA"/>
</dbReference>
<accession>A0ABT8VBN8</accession>
<dbReference type="Proteomes" id="UP001168883">
    <property type="component" value="Unassembled WGS sequence"/>
</dbReference>
<name>A0ABT8VBN8_9BACL</name>
<evidence type="ECO:0000313" key="2">
    <source>
        <dbReference type="Proteomes" id="UP001168883"/>
    </source>
</evidence>
<dbReference type="RefSeq" id="WP_051570541.1">
    <property type="nucleotide sequence ID" value="NZ_JAUMKJ010000017.1"/>
</dbReference>
<comment type="caution">
    <text evidence="1">The sequence shown here is derived from an EMBL/GenBank/DDBJ whole genome shotgun (WGS) entry which is preliminary data.</text>
</comment>
<keyword evidence="2" id="KW-1185">Reference proteome</keyword>
<protein>
    <submittedName>
        <fullName evidence="1">Uncharacterized protein</fullName>
    </submittedName>
</protein>
<sequence length="89" mass="10818">MEWKEVSALKNQGIKKHTIYKKDKWNMLTVEVNGKQLILREISDQWGEDCHTFLSRPEMMHWVNERFSKERFEGTDEERESIMEAFRQV</sequence>
<evidence type="ECO:0000313" key="1">
    <source>
        <dbReference type="EMBL" id="MDO3678411.1"/>
    </source>
</evidence>
<organism evidence="1 2">
    <name type="scientific">Paenibacillus ehimensis</name>
    <dbReference type="NCBI Taxonomy" id="79264"/>
    <lineage>
        <taxon>Bacteria</taxon>
        <taxon>Bacillati</taxon>
        <taxon>Bacillota</taxon>
        <taxon>Bacilli</taxon>
        <taxon>Bacillales</taxon>
        <taxon>Paenibacillaceae</taxon>
        <taxon>Paenibacillus</taxon>
    </lineage>
</organism>
<reference evidence="1" key="1">
    <citation type="submission" date="2023-07" db="EMBL/GenBank/DDBJ databases">
        <authorList>
            <person name="Aktuganov G."/>
            <person name="Boyko T."/>
            <person name="Delegan Y."/>
            <person name="Galimzianova N."/>
            <person name="Gilvanova E."/>
            <person name="Korobov V."/>
            <person name="Kuzmina L."/>
            <person name="Melentiev A."/>
            <person name="Milman P."/>
            <person name="Ryabova A."/>
            <person name="Stupak E."/>
            <person name="Yasakov T."/>
            <person name="Zharikova N."/>
            <person name="Zhurenko E."/>
        </authorList>
    </citation>
    <scope>NUCLEOTIDE SEQUENCE</scope>
    <source>
        <strain evidence="1">IB-739</strain>
    </source>
</reference>